<keyword evidence="1" id="KW-1133">Transmembrane helix</keyword>
<accession>A0A7L5JMP8</accession>
<dbReference type="InterPro" id="IPR050706">
    <property type="entry name" value="Cyclic-di-GMP_PDE-like"/>
</dbReference>
<proteinExistence type="predicted"/>
<name>A0A7L5JMP8_9BACT</name>
<evidence type="ECO:0000256" key="1">
    <source>
        <dbReference type="SAM" id="Phobius"/>
    </source>
</evidence>
<dbReference type="PANTHER" id="PTHR33121:SF70">
    <property type="entry name" value="SIGNALING PROTEIN YKOW"/>
    <property type="match status" value="1"/>
</dbReference>
<dbReference type="Proteomes" id="UP000509513">
    <property type="component" value="Chromosome"/>
</dbReference>
<keyword evidence="1" id="KW-0472">Membrane</keyword>
<dbReference type="InterPro" id="IPR035919">
    <property type="entry name" value="EAL_sf"/>
</dbReference>
<dbReference type="Gene3D" id="6.10.340.10">
    <property type="match status" value="1"/>
</dbReference>
<dbReference type="Pfam" id="PF00990">
    <property type="entry name" value="GGDEF"/>
    <property type="match status" value="1"/>
</dbReference>
<organism evidence="4 5">
    <name type="scientific">Aliarcobacter cibarius</name>
    <dbReference type="NCBI Taxonomy" id="255507"/>
    <lineage>
        <taxon>Bacteria</taxon>
        <taxon>Pseudomonadati</taxon>
        <taxon>Campylobacterota</taxon>
        <taxon>Epsilonproteobacteria</taxon>
        <taxon>Campylobacterales</taxon>
        <taxon>Arcobacteraceae</taxon>
        <taxon>Aliarcobacter</taxon>
    </lineage>
</organism>
<keyword evidence="1" id="KW-0812">Transmembrane</keyword>
<dbReference type="InterPro" id="IPR001633">
    <property type="entry name" value="EAL_dom"/>
</dbReference>
<feature type="domain" description="EAL" evidence="2">
    <location>
        <begin position="437"/>
        <end position="680"/>
    </location>
</feature>
<dbReference type="InterPro" id="IPR029787">
    <property type="entry name" value="Nucleotide_cyclase"/>
</dbReference>
<dbReference type="SMART" id="SM00052">
    <property type="entry name" value="EAL"/>
    <property type="match status" value="1"/>
</dbReference>
<dbReference type="InterPro" id="IPR000160">
    <property type="entry name" value="GGDEF_dom"/>
</dbReference>
<dbReference type="PANTHER" id="PTHR33121">
    <property type="entry name" value="CYCLIC DI-GMP PHOSPHODIESTERASE PDEF"/>
    <property type="match status" value="1"/>
</dbReference>
<feature type="transmembrane region" description="Helical" evidence="1">
    <location>
        <begin position="186"/>
        <end position="207"/>
    </location>
</feature>
<evidence type="ECO:0000313" key="4">
    <source>
        <dbReference type="EMBL" id="QKJ26366.1"/>
    </source>
</evidence>
<dbReference type="RefSeq" id="WP_024775782.1">
    <property type="nucleotide sequence ID" value="NZ_CP054051.1"/>
</dbReference>
<dbReference type="GO" id="GO:0071111">
    <property type="term" value="F:cyclic-guanylate-specific phosphodiesterase activity"/>
    <property type="evidence" value="ECO:0007669"/>
    <property type="project" value="InterPro"/>
</dbReference>
<dbReference type="InterPro" id="IPR004010">
    <property type="entry name" value="Double_Cache_2"/>
</dbReference>
<dbReference type="EMBL" id="CP054051">
    <property type="protein sequence ID" value="QKJ26366.1"/>
    <property type="molecule type" value="Genomic_DNA"/>
</dbReference>
<dbReference type="Gene3D" id="3.30.70.270">
    <property type="match status" value="1"/>
</dbReference>
<dbReference type="InterPro" id="IPR043128">
    <property type="entry name" value="Rev_trsase/Diguanyl_cyclase"/>
</dbReference>
<dbReference type="CDD" id="cd01948">
    <property type="entry name" value="EAL"/>
    <property type="match status" value="1"/>
</dbReference>
<dbReference type="NCBIfam" id="TIGR00254">
    <property type="entry name" value="GGDEF"/>
    <property type="match status" value="1"/>
</dbReference>
<dbReference type="SMART" id="SM00267">
    <property type="entry name" value="GGDEF"/>
    <property type="match status" value="1"/>
</dbReference>
<dbReference type="CDD" id="cd01949">
    <property type="entry name" value="GGDEF"/>
    <property type="match status" value="1"/>
</dbReference>
<dbReference type="SUPFAM" id="SSF55073">
    <property type="entry name" value="Nucleotide cyclase"/>
    <property type="match status" value="1"/>
</dbReference>
<dbReference type="KEGG" id="acib:ACBT_0398"/>
<evidence type="ECO:0000313" key="5">
    <source>
        <dbReference type="Proteomes" id="UP000509513"/>
    </source>
</evidence>
<dbReference type="SUPFAM" id="SSF141868">
    <property type="entry name" value="EAL domain-like"/>
    <property type="match status" value="1"/>
</dbReference>
<dbReference type="Gene3D" id="3.30.450.20">
    <property type="entry name" value="PAS domain"/>
    <property type="match status" value="1"/>
</dbReference>
<evidence type="ECO:0000259" key="2">
    <source>
        <dbReference type="PROSITE" id="PS50883"/>
    </source>
</evidence>
<reference evidence="4 5" key="1">
    <citation type="submission" date="2020-05" db="EMBL/GenBank/DDBJ databases">
        <title>Complete genome sequencing of Campylobacter and Arcobacter type strains.</title>
        <authorList>
            <person name="Miller W.G."/>
            <person name="Yee E."/>
        </authorList>
    </citation>
    <scope>NUCLEOTIDE SEQUENCE [LARGE SCALE GENOMIC DNA]</scope>
    <source>
        <strain evidence="4 5">LMG 21996</strain>
    </source>
</reference>
<gene>
    <name evidence="4" type="ORF">ACBT_0398</name>
</gene>
<evidence type="ECO:0000259" key="3">
    <source>
        <dbReference type="PROSITE" id="PS50887"/>
    </source>
</evidence>
<dbReference type="AlphaFoldDB" id="A0A7L5JMP8"/>
<dbReference type="PROSITE" id="PS50883">
    <property type="entry name" value="EAL"/>
    <property type="match status" value="1"/>
</dbReference>
<dbReference type="Pfam" id="PF08269">
    <property type="entry name" value="dCache_2"/>
    <property type="match status" value="1"/>
</dbReference>
<dbReference type="Pfam" id="PF00563">
    <property type="entry name" value="EAL"/>
    <property type="match status" value="1"/>
</dbReference>
<dbReference type="PROSITE" id="PS50887">
    <property type="entry name" value="GGDEF"/>
    <property type="match status" value="1"/>
</dbReference>
<feature type="domain" description="GGDEF" evidence="3">
    <location>
        <begin position="296"/>
        <end position="427"/>
    </location>
</feature>
<sequence>MNTKLFFKIAWLLVVSLLFYIIFVIFFLSPKINDYLSNIELEISKVQFEKIAQAINIESKKYEDENQLIEQVKLIVSSLTLGKAGYIFIFDANGKVIFDPSGEFASKSLEDVIIPGVGKKYLYEEMKAHALAKEALEYEWNRIYDPYNYTYKKISWIVHNDKFNWYIASNVYKENFHNFTEGVNSLILNISILLFMVLTLIGIFITVKIVSPINKMLMEVNKINVVSNLDKTDKTTKSKDEIVYLSKQFNTLVDEVETNRKNIEIQERVFKDRLYIDSLTGIKNRVALEDDIKECEFVSIVLIDIDSFADINELYGFKVGDLVLIETAKILNNFSEKFGVTAYRLYGNVFALVNTTMMNFSKYDEFINESLKVFKENALFIEEENLELYINVTLGISIAQEEPIKTATIALNRAKKSSKRFFVYNTEIDTKESIKNSIHWREKIKEAINNDCVVPFFQPIYNTENQIIKYEALMRIKDFDIHGKEIYHLPYLFLDTAFKTKQYISLANQMLGKIIDLLPTTQKYISFNISFEDIMNNDFIDMLDKYIDKLDIENKAKLVFEILESNSIGEYQILDDFVSKYRKQGIKIAIDDFGTGYSNFAHILKIRPDFIKIDGSLIKNITTDKNSSEMVKSIIDFSKALNIKITAEFVHNAEVYKRLLDLKVDEFQGFYLGRPEATIE</sequence>
<feature type="transmembrane region" description="Helical" evidence="1">
    <location>
        <begin position="6"/>
        <end position="28"/>
    </location>
</feature>
<dbReference type="Gene3D" id="3.20.20.450">
    <property type="entry name" value="EAL domain"/>
    <property type="match status" value="1"/>
</dbReference>
<protein>
    <submittedName>
        <fullName evidence="4">Cache sensor-containing diguanylate cyclase/phosphodiesterase</fullName>
    </submittedName>
</protein>